<feature type="domain" description="Barstar (barnase inhibitor)" evidence="2">
    <location>
        <begin position="2"/>
        <end position="81"/>
    </location>
</feature>
<dbReference type="Gene3D" id="3.30.370.10">
    <property type="entry name" value="Barstar-like"/>
    <property type="match status" value="1"/>
</dbReference>
<evidence type="ECO:0000256" key="1">
    <source>
        <dbReference type="ARBA" id="ARBA00006845"/>
    </source>
</evidence>
<dbReference type="Pfam" id="PF01337">
    <property type="entry name" value="Barstar"/>
    <property type="match status" value="1"/>
</dbReference>
<dbReference type="SUPFAM" id="SSF52038">
    <property type="entry name" value="Barstar-related"/>
    <property type="match status" value="1"/>
</dbReference>
<accession>A0A3B0LY37</accession>
<proteinExistence type="inferred from homology"/>
<protein>
    <submittedName>
        <fullName evidence="3">Barstar</fullName>
    </submittedName>
</protein>
<organism evidence="3">
    <name type="scientific">Arsenophonus endosymbiont of Trialeurodes vaporariorum</name>
    <dbReference type="NCBI Taxonomy" id="235567"/>
    <lineage>
        <taxon>Bacteria</taxon>
        <taxon>Pseudomonadati</taxon>
        <taxon>Pseudomonadota</taxon>
        <taxon>Gammaproteobacteria</taxon>
        <taxon>Enterobacterales</taxon>
        <taxon>Morganellaceae</taxon>
        <taxon>Arsenophonus</taxon>
    </lineage>
</organism>
<comment type="similarity">
    <text evidence="1">Belongs to the barstar family.</text>
</comment>
<dbReference type="InterPro" id="IPR035905">
    <property type="entry name" value="Barstar-like_sf"/>
</dbReference>
<evidence type="ECO:0000259" key="2">
    <source>
        <dbReference type="Pfam" id="PF01337"/>
    </source>
</evidence>
<dbReference type="AlphaFoldDB" id="A0A3B0LY37"/>
<dbReference type="InterPro" id="IPR000468">
    <property type="entry name" value="Barstar"/>
</dbReference>
<reference evidence="3" key="1">
    <citation type="submission" date="2018-04" db="EMBL/GenBank/DDBJ databases">
        <authorList>
            <person name="Go L.Y."/>
            <person name="Mitchell J.A."/>
        </authorList>
    </citation>
    <scope>NUCLEOTIDE SEQUENCE</scope>
    <source>
        <strain evidence="3">ARTV</strain>
    </source>
</reference>
<dbReference type="EMBL" id="UFQR01000004">
    <property type="protein sequence ID" value="SSW95435.1"/>
    <property type="molecule type" value="Genomic_DNA"/>
</dbReference>
<evidence type="ECO:0000313" key="3">
    <source>
        <dbReference type="EMBL" id="SSW95435.1"/>
    </source>
</evidence>
<name>A0A3B0LY37_9GAMM</name>
<gene>
    <name evidence="3" type="ORF">ARTV_1295</name>
</gene>
<sequence length="96" mass="10973">MMHCVEFDFREIVSLNDCYQKAILVFELPKWFGQNLDALGDMLTGGIVLPVEVIFSHINEYQLTEFAELITVFREAEQTLGGKFIFHCRASQSNPA</sequence>